<sequence length="387" mass="41682">MSNRLDSLNLKKSGSKPALKFKPKVVARKSKEDREKNSPVVKTEEKASQPSTRGRGGLRGRGRGRGGSYAGTHVVSAGPLASSAVGSGPVATSKTGLTNDKIFGAEGKEQADPLLNLKMKSRSQSDGTPAGEDSDDDSGVTKINMSRDYQFDATETVLFPVRPQKDAEKEASKVAMSLSSTTSATSSRAPSRTPGPELVKSESSEDIKREHTPDLVLDRVGGTVEQDEHNRLIDDQRAIVDLVTGKFAGLKADNSNTIQQDNYFLVHLPQISNINADEDATKEKSEETFSELANLRLANFLGHIGQLNFHRSGKITMSLGSKTTLNVAQGVPSSFLQELYVIDSQAPRASGENDSDDILDEEGRKVVGDIYRLGEVTAKLVATPEIR</sequence>
<dbReference type="VEuPathDB" id="FungiDB:B9J08_002210"/>
<dbReference type="InterPro" id="IPR007811">
    <property type="entry name" value="RPC4"/>
</dbReference>
<dbReference type="Proteomes" id="UP000037122">
    <property type="component" value="Unassembled WGS sequence"/>
</dbReference>
<proteinExistence type="predicted"/>
<feature type="compositionally biased region" description="Basic and acidic residues" evidence="5">
    <location>
        <begin position="199"/>
        <end position="214"/>
    </location>
</feature>
<feature type="compositionally biased region" description="Polar residues" evidence="5">
    <location>
        <begin position="1"/>
        <end position="12"/>
    </location>
</feature>
<keyword evidence="3" id="KW-0804">Transcription</keyword>
<keyword evidence="2" id="KW-0240">DNA-directed RNA polymerase</keyword>
<dbReference type="VEuPathDB" id="FungiDB:CJI96_0002883"/>
<name>A0A0L0P7G2_CANAR</name>
<evidence type="ECO:0000256" key="2">
    <source>
        <dbReference type="ARBA" id="ARBA00022478"/>
    </source>
</evidence>
<evidence type="ECO:0000256" key="4">
    <source>
        <dbReference type="ARBA" id="ARBA00023242"/>
    </source>
</evidence>
<evidence type="ECO:0000313" key="7">
    <source>
        <dbReference type="Proteomes" id="UP000037122"/>
    </source>
</evidence>
<dbReference type="VEuPathDB" id="FungiDB:QG37_00509"/>
<evidence type="ECO:0000256" key="5">
    <source>
        <dbReference type="SAM" id="MobiDB-lite"/>
    </source>
</evidence>
<dbReference type="VEuPathDB" id="FungiDB:CJJ09_003294"/>
<dbReference type="PANTHER" id="PTHR13408">
    <property type="entry name" value="DNA-DIRECTED RNA POLYMERASE III"/>
    <property type="match status" value="1"/>
</dbReference>
<organism evidence="6 7">
    <name type="scientific">Candidozyma auris</name>
    <name type="common">Yeast</name>
    <name type="synonym">Candida auris</name>
    <dbReference type="NCBI Taxonomy" id="498019"/>
    <lineage>
        <taxon>Eukaryota</taxon>
        <taxon>Fungi</taxon>
        <taxon>Dikarya</taxon>
        <taxon>Ascomycota</taxon>
        <taxon>Saccharomycotina</taxon>
        <taxon>Pichiomycetes</taxon>
        <taxon>Metschnikowiaceae</taxon>
        <taxon>Candidozyma</taxon>
    </lineage>
</organism>
<comment type="subcellular location">
    <subcellularLocation>
        <location evidence="1">Nucleus</location>
    </subcellularLocation>
</comment>
<evidence type="ECO:0000313" key="6">
    <source>
        <dbReference type="EMBL" id="KNE02259.1"/>
    </source>
</evidence>
<dbReference type="EMBL" id="LGST01000004">
    <property type="protein sequence ID" value="KNE02259.1"/>
    <property type="molecule type" value="Genomic_DNA"/>
</dbReference>
<feature type="compositionally biased region" description="Basic and acidic residues" evidence="5">
    <location>
        <begin position="163"/>
        <end position="172"/>
    </location>
</feature>
<comment type="caution">
    <text evidence="6">The sequence shown here is derived from an EMBL/GenBank/DDBJ whole genome shotgun (WGS) entry which is preliminary data.</text>
</comment>
<dbReference type="PANTHER" id="PTHR13408:SF0">
    <property type="entry name" value="DNA-DIRECTED RNA POLYMERASE III SUBUNIT RPC4"/>
    <property type="match status" value="1"/>
</dbReference>
<feature type="region of interest" description="Disordered" evidence="5">
    <location>
        <begin position="160"/>
        <end position="214"/>
    </location>
</feature>
<feature type="compositionally biased region" description="Basic residues" evidence="5">
    <location>
        <begin position="19"/>
        <end position="28"/>
    </location>
</feature>
<dbReference type="AlphaFoldDB" id="A0A0L0P7G2"/>
<dbReference type="GO" id="GO:0005666">
    <property type="term" value="C:RNA polymerase III complex"/>
    <property type="evidence" value="ECO:0007669"/>
    <property type="project" value="InterPro"/>
</dbReference>
<accession>A0A0L0P7G2</accession>
<feature type="compositionally biased region" description="Basic and acidic residues" evidence="5">
    <location>
        <begin position="29"/>
        <end position="47"/>
    </location>
</feature>
<feature type="compositionally biased region" description="Low complexity" evidence="5">
    <location>
        <begin position="179"/>
        <end position="194"/>
    </location>
</feature>
<feature type="region of interest" description="Disordered" evidence="5">
    <location>
        <begin position="1"/>
        <end position="147"/>
    </location>
</feature>
<reference evidence="7" key="1">
    <citation type="journal article" date="2015" name="BMC Genomics">
        <title>Draft genome of a commonly misdiagnosed multidrug resistant pathogen Candida auris.</title>
        <authorList>
            <person name="Chatterjee S."/>
            <person name="Alampalli S.V."/>
            <person name="Nageshan R.K."/>
            <person name="Chettiar S.T."/>
            <person name="Joshi S."/>
            <person name="Tatu U.S."/>
        </authorList>
    </citation>
    <scope>NUCLEOTIDE SEQUENCE [LARGE SCALE GENOMIC DNA]</scope>
    <source>
        <strain evidence="7">6684</strain>
    </source>
</reference>
<evidence type="ECO:0000256" key="1">
    <source>
        <dbReference type="ARBA" id="ARBA00004123"/>
    </source>
</evidence>
<dbReference type="GO" id="GO:0003677">
    <property type="term" value="F:DNA binding"/>
    <property type="evidence" value="ECO:0007669"/>
    <property type="project" value="InterPro"/>
</dbReference>
<dbReference type="Pfam" id="PF05132">
    <property type="entry name" value="RNA_pol_Rpc4"/>
    <property type="match status" value="1"/>
</dbReference>
<protein>
    <recommendedName>
        <fullName evidence="8">DNA-directed RNA polymerase III subunit RPC4</fullName>
    </recommendedName>
</protein>
<gene>
    <name evidence="6" type="ORF">QG37_00509</name>
</gene>
<evidence type="ECO:0008006" key="8">
    <source>
        <dbReference type="Google" id="ProtNLM"/>
    </source>
</evidence>
<dbReference type="GO" id="GO:0042797">
    <property type="term" value="P:tRNA transcription by RNA polymerase III"/>
    <property type="evidence" value="ECO:0007669"/>
    <property type="project" value="TreeGrafter"/>
</dbReference>
<evidence type="ECO:0000256" key="3">
    <source>
        <dbReference type="ARBA" id="ARBA00023163"/>
    </source>
</evidence>
<keyword evidence="4" id="KW-0539">Nucleus</keyword>
<dbReference type="VEuPathDB" id="FungiDB:CJI97_001572"/>
<dbReference type="VEuPathDB" id="FungiDB:CJJ07_001370"/>